<dbReference type="Proteomes" id="UP000483820">
    <property type="component" value="Chromosome II"/>
</dbReference>
<evidence type="ECO:0000256" key="1">
    <source>
        <dbReference type="SAM" id="MobiDB-lite"/>
    </source>
</evidence>
<organism evidence="3 4">
    <name type="scientific">Caenorhabditis remanei</name>
    <name type="common">Caenorhabditis vulgaris</name>
    <dbReference type="NCBI Taxonomy" id="31234"/>
    <lineage>
        <taxon>Eukaryota</taxon>
        <taxon>Metazoa</taxon>
        <taxon>Ecdysozoa</taxon>
        <taxon>Nematoda</taxon>
        <taxon>Chromadorea</taxon>
        <taxon>Rhabditida</taxon>
        <taxon>Rhabditina</taxon>
        <taxon>Rhabditomorpha</taxon>
        <taxon>Rhabditoidea</taxon>
        <taxon>Rhabditidae</taxon>
        <taxon>Peloderinae</taxon>
        <taxon>Caenorhabditis</taxon>
    </lineage>
</organism>
<feature type="region of interest" description="Disordered" evidence="1">
    <location>
        <begin position="112"/>
        <end position="134"/>
    </location>
</feature>
<feature type="transmembrane region" description="Helical" evidence="2">
    <location>
        <begin position="85"/>
        <end position="110"/>
    </location>
</feature>
<accession>A0A6A5HN65</accession>
<dbReference type="EMBL" id="WUAV01000002">
    <property type="protein sequence ID" value="KAF1767803.1"/>
    <property type="molecule type" value="Genomic_DNA"/>
</dbReference>
<evidence type="ECO:0000313" key="3">
    <source>
        <dbReference type="EMBL" id="KAF1767803.1"/>
    </source>
</evidence>
<feature type="compositionally biased region" description="Basic and acidic residues" evidence="1">
    <location>
        <begin position="116"/>
        <end position="134"/>
    </location>
</feature>
<keyword evidence="2" id="KW-0472">Membrane</keyword>
<keyword evidence="2" id="KW-1133">Transmembrane helix</keyword>
<dbReference type="KEGG" id="crq:GCK72_007762"/>
<sequence>MAGAYGGYMASKGKEQLGIWDGMSEANITSFIEDYKKDRGNSHSLVEHACPYISEMQSYKDGKKGGSYKICCDTVDYCSFYAQSWFYYTCGGVALLIVIILIVVSCCCCCKRRGGGGKDAESIETSDATKNEDY</sequence>
<dbReference type="GeneID" id="9804664"/>
<evidence type="ECO:0000256" key="2">
    <source>
        <dbReference type="SAM" id="Phobius"/>
    </source>
</evidence>
<proteinExistence type="predicted"/>
<gene>
    <name evidence="3" type="ORF">GCK72_007762</name>
</gene>
<keyword evidence="2" id="KW-0812">Transmembrane</keyword>
<evidence type="ECO:0000313" key="4">
    <source>
        <dbReference type="Proteomes" id="UP000483820"/>
    </source>
</evidence>
<reference evidence="3 4" key="1">
    <citation type="submission" date="2019-12" db="EMBL/GenBank/DDBJ databases">
        <title>Chromosome-level assembly of the Caenorhabditis remanei genome.</title>
        <authorList>
            <person name="Teterina A.A."/>
            <person name="Willis J.H."/>
            <person name="Phillips P.C."/>
        </authorList>
    </citation>
    <scope>NUCLEOTIDE SEQUENCE [LARGE SCALE GENOMIC DNA]</scope>
    <source>
        <strain evidence="3 4">PX506</strain>
        <tissue evidence="3">Whole organism</tissue>
    </source>
</reference>
<dbReference type="RefSeq" id="XP_003107173.2">
    <property type="nucleotide sequence ID" value="XM_003107125.2"/>
</dbReference>
<dbReference type="AlphaFoldDB" id="A0A6A5HN65"/>
<name>A0A6A5HN65_CAERE</name>
<dbReference type="CTD" id="9804664"/>
<comment type="caution">
    <text evidence="3">The sequence shown here is derived from an EMBL/GenBank/DDBJ whole genome shotgun (WGS) entry which is preliminary data.</text>
</comment>
<protein>
    <submittedName>
        <fullName evidence="3">Uncharacterized protein</fullName>
    </submittedName>
</protein>